<dbReference type="RefSeq" id="WP_341467625.1">
    <property type="nucleotide sequence ID" value="NZ_CP128399.1"/>
</dbReference>
<protein>
    <submittedName>
        <fullName evidence="9">Glycerol-3-phosphate dehydrogenase/oxidase</fullName>
    </submittedName>
</protein>
<evidence type="ECO:0000256" key="2">
    <source>
        <dbReference type="ARBA" id="ARBA00007330"/>
    </source>
</evidence>
<proteinExistence type="inferred from homology"/>
<dbReference type="GO" id="GO:0046168">
    <property type="term" value="P:glycerol-3-phosphate catabolic process"/>
    <property type="evidence" value="ECO:0007669"/>
    <property type="project" value="TreeGrafter"/>
</dbReference>
<comment type="similarity">
    <text evidence="2">Belongs to the FAD-dependent glycerol-3-phosphate dehydrogenase family.</text>
</comment>
<dbReference type="Pfam" id="PF16901">
    <property type="entry name" value="DAO_C"/>
    <property type="match status" value="1"/>
</dbReference>
<dbReference type="Pfam" id="PF01266">
    <property type="entry name" value="DAO"/>
    <property type="match status" value="1"/>
</dbReference>
<sequence>MWERGWREKALASLNSEFDILVIGGGVTGAGIFHEAAKSGVKVALVEQRDFAWGTSSRSSKLVHGGLRYLKEGKIGLTLESVRERKRLLSEVPGLIQPLGFLLPLFKGDKPGRWLTSAGLEFYELLGMNFRRHKIPSEKFKLMAPHLPTHELKAGFQYADAQTDDARLVLRLIREGVSLGGVAINYARAEELKWENEKVAGVRVADKAGSDNIIVRARVVINATGVWADRLRVLTGANARLRPLRGSHLLLPGWRAPVSQAISFRHPMDHRPVFAFPWEGVTLVGTTDLDHDHPLDAEPSILPNEVAYLLAALNFAFPALNLTAQDVISTFAGVRPVVGSGKEDPSKESRDYVIWQEKGLLTVTGGKLTTFRSTARHALQVAFAHFPNFALTPDSNPALNPISMKVPGLNDSQQATRLAGRYGSDASALVQAAKLGELELIPGTAYHWAELRWAARCEAVVHLDDLLLRRVRLGLLLPEGGVQHLARIRDICQPELGWDDSRWQQEEAAYLKLWRECYSLPDPQSIPDWREQLQHKAEEAEIKHKGVKFLEKILLVAFLGLGMWRLLRRKKVKTA</sequence>
<dbReference type="GO" id="GO:0006071">
    <property type="term" value="P:glycerol metabolic process"/>
    <property type="evidence" value="ECO:0007669"/>
    <property type="project" value="UniProtKB-KW"/>
</dbReference>
<dbReference type="SUPFAM" id="SSF51905">
    <property type="entry name" value="FAD/NAD(P)-binding domain"/>
    <property type="match status" value="1"/>
</dbReference>
<dbReference type="InterPro" id="IPR031656">
    <property type="entry name" value="DAO_C"/>
</dbReference>
<evidence type="ECO:0000259" key="7">
    <source>
        <dbReference type="Pfam" id="PF01266"/>
    </source>
</evidence>
<dbReference type="InterPro" id="IPR006076">
    <property type="entry name" value="FAD-dep_OxRdtase"/>
</dbReference>
<evidence type="ECO:0000313" key="11">
    <source>
        <dbReference type="Proteomes" id="UP000521676"/>
    </source>
</evidence>
<comment type="cofactor">
    <cofactor evidence="1">
        <name>FAD</name>
        <dbReference type="ChEBI" id="CHEBI:57692"/>
    </cofactor>
</comment>
<dbReference type="InterPro" id="IPR036188">
    <property type="entry name" value="FAD/NAD-bd_sf"/>
</dbReference>
<evidence type="ECO:0000259" key="8">
    <source>
        <dbReference type="Pfam" id="PF16901"/>
    </source>
</evidence>
<evidence type="ECO:0000313" key="10">
    <source>
        <dbReference type="EMBL" id="WJW65740.1"/>
    </source>
</evidence>
<evidence type="ECO:0000313" key="9">
    <source>
        <dbReference type="EMBL" id="NWJ46369.1"/>
    </source>
</evidence>
<gene>
    <name evidence="9" type="ORF">HXX08_10870</name>
    <name evidence="10" type="ORF">OZ401_001518</name>
</gene>
<dbReference type="GO" id="GO:0004368">
    <property type="term" value="F:glycerol-3-phosphate dehydrogenase (quinone) activity"/>
    <property type="evidence" value="ECO:0007669"/>
    <property type="project" value="InterPro"/>
</dbReference>
<dbReference type="InterPro" id="IPR000447">
    <property type="entry name" value="G3P_DH_FAD-dep"/>
</dbReference>
<keyword evidence="6" id="KW-0560">Oxidoreductase</keyword>
<keyword evidence="5" id="KW-0274">FAD</keyword>
<dbReference type="InterPro" id="IPR038299">
    <property type="entry name" value="DAO_C_sf"/>
</dbReference>
<evidence type="ECO:0000256" key="3">
    <source>
        <dbReference type="ARBA" id="ARBA00022630"/>
    </source>
</evidence>
<dbReference type="EMBL" id="CP128399">
    <property type="protein sequence ID" value="WJW65740.1"/>
    <property type="molecule type" value="Genomic_DNA"/>
</dbReference>
<dbReference type="PRINTS" id="PR01001">
    <property type="entry name" value="FADG3PDH"/>
</dbReference>
<evidence type="ECO:0000256" key="1">
    <source>
        <dbReference type="ARBA" id="ARBA00001974"/>
    </source>
</evidence>
<dbReference type="Proteomes" id="UP000521676">
    <property type="component" value="Unassembled WGS sequence"/>
</dbReference>
<accession>A0A8T7M235</accession>
<dbReference type="Gene3D" id="3.30.9.10">
    <property type="entry name" value="D-Amino Acid Oxidase, subunit A, domain 2"/>
    <property type="match status" value="1"/>
</dbReference>
<keyword evidence="4" id="KW-0319">Glycerol metabolism</keyword>
<dbReference type="PANTHER" id="PTHR11985">
    <property type="entry name" value="GLYCEROL-3-PHOSPHATE DEHYDROGENASE"/>
    <property type="match status" value="1"/>
</dbReference>
<dbReference type="Gene3D" id="3.50.50.60">
    <property type="entry name" value="FAD/NAD(P)-binding domain"/>
    <property type="match status" value="1"/>
</dbReference>
<name>A0A8T7M235_9CHLR</name>
<dbReference type="Proteomes" id="UP001431572">
    <property type="component" value="Chromosome 1"/>
</dbReference>
<dbReference type="AlphaFoldDB" id="A0A8T7M235"/>
<dbReference type="Gene3D" id="1.10.8.870">
    <property type="entry name" value="Alpha-glycerophosphate oxidase, cap domain"/>
    <property type="match status" value="1"/>
</dbReference>
<organism evidence="9 11">
    <name type="scientific">Candidatus Chlorohelix allophototropha</name>
    <dbReference type="NCBI Taxonomy" id="3003348"/>
    <lineage>
        <taxon>Bacteria</taxon>
        <taxon>Bacillati</taxon>
        <taxon>Chloroflexota</taxon>
        <taxon>Chloroflexia</taxon>
        <taxon>Candidatus Chloroheliales</taxon>
        <taxon>Candidatus Chloroheliaceae</taxon>
        <taxon>Candidatus Chlorohelix</taxon>
    </lineage>
</organism>
<feature type="domain" description="Alpha-glycerophosphate oxidase C-terminal" evidence="8">
    <location>
        <begin position="411"/>
        <end position="502"/>
    </location>
</feature>
<dbReference type="EMBL" id="JACATZ010000001">
    <property type="protein sequence ID" value="NWJ46369.1"/>
    <property type="molecule type" value="Genomic_DNA"/>
</dbReference>
<evidence type="ECO:0000256" key="5">
    <source>
        <dbReference type="ARBA" id="ARBA00022827"/>
    </source>
</evidence>
<reference evidence="10" key="2">
    <citation type="journal article" date="2024" name="Nature">
        <title>Anoxygenic phototroph of the Chloroflexota uses a type I reaction centre.</title>
        <authorList>
            <person name="Tsuji J.M."/>
            <person name="Shaw N.A."/>
            <person name="Nagashima S."/>
            <person name="Venkiteswaran J.J."/>
            <person name="Schiff S.L."/>
            <person name="Watanabe T."/>
            <person name="Fukui M."/>
            <person name="Hanada S."/>
            <person name="Tank M."/>
            <person name="Neufeld J.D."/>
        </authorList>
    </citation>
    <scope>NUCLEOTIDE SEQUENCE</scope>
    <source>
        <strain evidence="10">L227-S17</strain>
    </source>
</reference>
<reference evidence="9 11" key="1">
    <citation type="submission" date="2020-06" db="EMBL/GenBank/DDBJ databases">
        <title>Anoxygenic phototrophic Chloroflexota member uses a Type I reaction center.</title>
        <authorList>
            <person name="Tsuji J.M."/>
            <person name="Shaw N.A."/>
            <person name="Nagashima S."/>
            <person name="Venkiteswaran J."/>
            <person name="Schiff S.L."/>
            <person name="Hanada S."/>
            <person name="Tank M."/>
            <person name="Neufeld J.D."/>
        </authorList>
    </citation>
    <scope>NUCLEOTIDE SEQUENCE [LARGE SCALE GENOMIC DNA]</scope>
    <source>
        <strain evidence="9">L227-S17</strain>
    </source>
</reference>
<evidence type="ECO:0000256" key="4">
    <source>
        <dbReference type="ARBA" id="ARBA00022798"/>
    </source>
</evidence>
<keyword evidence="12" id="KW-1185">Reference proteome</keyword>
<keyword evidence="3" id="KW-0285">Flavoprotein</keyword>
<evidence type="ECO:0000256" key="6">
    <source>
        <dbReference type="ARBA" id="ARBA00023002"/>
    </source>
</evidence>
<feature type="domain" description="FAD dependent oxidoreductase" evidence="7">
    <location>
        <begin position="19"/>
        <end position="370"/>
    </location>
</feature>
<evidence type="ECO:0000313" key="12">
    <source>
        <dbReference type="Proteomes" id="UP001431572"/>
    </source>
</evidence>
<dbReference type="PANTHER" id="PTHR11985:SF35">
    <property type="entry name" value="ANAEROBIC GLYCEROL-3-PHOSPHATE DEHYDROGENASE SUBUNIT A"/>
    <property type="match status" value="1"/>
</dbReference>